<proteinExistence type="predicted"/>
<dbReference type="Gene3D" id="3.80.10.10">
    <property type="entry name" value="Ribonuclease Inhibitor"/>
    <property type="match status" value="1"/>
</dbReference>
<dbReference type="PROSITE" id="PS50181">
    <property type="entry name" value="FBOX"/>
    <property type="match status" value="1"/>
</dbReference>
<comment type="caution">
    <text evidence="3">The sequence shown here is derived from an EMBL/GenBank/DDBJ whole genome shotgun (WGS) entry which is preliminary data.</text>
</comment>
<dbReference type="OrthoDB" id="3156934at2759"/>
<dbReference type="AlphaFoldDB" id="A0A9P5TAB0"/>
<accession>A0A9P5TAB0</accession>
<reference evidence="3" key="2">
    <citation type="journal article" date="2020" name="Nat. Commun.">
        <title>Large-scale genome sequencing of mycorrhizal fungi provides insights into the early evolution of symbiotic traits.</title>
        <authorList>
            <person name="Miyauchi S."/>
            <person name="Kiss E."/>
            <person name="Kuo A."/>
            <person name="Drula E."/>
            <person name="Kohler A."/>
            <person name="Sanchez-Garcia M."/>
            <person name="Morin E."/>
            <person name="Andreopoulos B."/>
            <person name="Barry K.W."/>
            <person name="Bonito G."/>
            <person name="Buee M."/>
            <person name="Carver A."/>
            <person name="Chen C."/>
            <person name="Cichocki N."/>
            <person name="Clum A."/>
            <person name="Culley D."/>
            <person name="Crous P.W."/>
            <person name="Fauchery L."/>
            <person name="Girlanda M."/>
            <person name="Hayes R.D."/>
            <person name="Keri Z."/>
            <person name="LaButti K."/>
            <person name="Lipzen A."/>
            <person name="Lombard V."/>
            <person name="Magnuson J."/>
            <person name="Maillard F."/>
            <person name="Murat C."/>
            <person name="Nolan M."/>
            <person name="Ohm R.A."/>
            <person name="Pangilinan J."/>
            <person name="Pereira M.F."/>
            <person name="Perotto S."/>
            <person name="Peter M."/>
            <person name="Pfister S."/>
            <person name="Riley R."/>
            <person name="Sitrit Y."/>
            <person name="Stielow J.B."/>
            <person name="Szollosi G."/>
            <person name="Zifcakova L."/>
            <person name="Stursova M."/>
            <person name="Spatafora J.W."/>
            <person name="Tedersoo L."/>
            <person name="Vaario L.M."/>
            <person name="Yamada A."/>
            <person name="Yan M."/>
            <person name="Wang P."/>
            <person name="Xu J."/>
            <person name="Bruns T."/>
            <person name="Baldrian P."/>
            <person name="Vilgalys R."/>
            <person name="Dunand C."/>
            <person name="Henrissat B."/>
            <person name="Grigoriev I.V."/>
            <person name="Hibbett D."/>
            <person name="Nagy L.G."/>
            <person name="Martin F.M."/>
        </authorList>
    </citation>
    <scope>NUCLEOTIDE SEQUENCE</scope>
    <source>
        <strain evidence="3">Prilba</strain>
    </source>
</reference>
<dbReference type="InterPro" id="IPR001810">
    <property type="entry name" value="F-box_dom"/>
</dbReference>
<evidence type="ECO:0000313" key="3">
    <source>
        <dbReference type="EMBL" id="KAF8481689.1"/>
    </source>
</evidence>
<dbReference type="InterPro" id="IPR032675">
    <property type="entry name" value="LRR_dom_sf"/>
</dbReference>
<organism evidence="3 4">
    <name type="scientific">Russula ochroleuca</name>
    <dbReference type="NCBI Taxonomy" id="152965"/>
    <lineage>
        <taxon>Eukaryota</taxon>
        <taxon>Fungi</taxon>
        <taxon>Dikarya</taxon>
        <taxon>Basidiomycota</taxon>
        <taxon>Agaricomycotina</taxon>
        <taxon>Agaricomycetes</taxon>
        <taxon>Russulales</taxon>
        <taxon>Russulaceae</taxon>
        <taxon>Russula</taxon>
    </lineage>
</organism>
<dbReference type="Gene3D" id="1.20.1280.50">
    <property type="match status" value="1"/>
</dbReference>
<feature type="domain" description="F-box" evidence="2">
    <location>
        <begin position="38"/>
        <end position="94"/>
    </location>
</feature>
<protein>
    <recommendedName>
        <fullName evidence="2">F-box domain-containing protein</fullName>
    </recommendedName>
</protein>
<keyword evidence="4" id="KW-1185">Reference proteome</keyword>
<evidence type="ECO:0000313" key="4">
    <source>
        <dbReference type="Proteomes" id="UP000759537"/>
    </source>
</evidence>
<reference evidence="3" key="1">
    <citation type="submission" date="2019-10" db="EMBL/GenBank/DDBJ databases">
        <authorList>
            <consortium name="DOE Joint Genome Institute"/>
            <person name="Kuo A."/>
            <person name="Miyauchi S."/>
            <person name="Kiss E."/>
            <person name="Drula E."/>
            <person name="Kohler A."/>
            <person name="Sanchez-Garcia M."/>
            <person name="Andreopoulos B."/>
            <person name="Barry K.W."/>
            <person name="Bonito G."/>
            <person name="Buee M."/>
            <person name="Carver A."/>
            <person name="Chen C."/>
            <person name="Cichocki N."/>
            <person name="Clum A."/>
            <person name="Culley D."/>
            <person name="Crous P.W."/>
            <person name="Fauchery L."/>
            <person name="Girlanda M."/>
            <person name="Hayes R."/>
            <person name="Keri Z."/>
            <person name="LaButti K."/>
            <person name="Lipzen A."/>
            <person name="Lombard V."/>
            <person name="Magnuson J."/>
            <person name="Maillard F."/>
            <person name="Morin E."/>
            <person name="Murat C."/>
            <person name="Nolan M."/>
            <person name="Ohm R."/>
            <person name="Pangilinan J."/>
            <person name="Pereira M."/>
            <person name="Perotto S."/>
            <person name="Peter M."/>
            <person name="Riley R."/>
            <person name="Sitrit Y."/>
            <person name="Stielow B."/>
            <person name="Szollosi G."/>
            <person name="Zifcakova L."/>
            <person name="Stursova M."/>
            <person name="Spatafora J.W."/>
            <person name="Tedersoo L."/>
            <person name="Vaario L.-M."/>
            <person name="Yamada A."/>
            <person name="Yan M."/>
            <person name="Wang P."/>
            <person name="Xu J."/>
            <person name="Bruns T."/>
            <person name="Baldrian P."/>
            <person name="Vilgalys R."/>
            <person name="Henrissat B."/>
            <person name="Grigoriev I.V."/>
            <person name="Hibbett D."/>
            <person name="Nagy L.G."/>
            <person name="Martin F.M."/>
        </authorList>
    </citation>
    <scope>NUCLEOTIDE SEQUENCE</scope>
    <source>
        <strain evidence="3">Prilba</strain>
    </source>
</reference>
<dbReference type="PANTHER" id="PTHR38926:SF5">
    <property type="entry name" value="F-BOX AND LEUCINE-RICH REPEAT PROTEIN 6"/>
    <property type="match status" value="1"/>
</dbReference>
<gene>
    <name evidence="3" type="ORF">DFH94DRAFT_844091</name>
</gene>
<feature type="region of interest" description="Disordered" evidence="1">
    <location>
        <begin position="561"/>
        <end position="587"/>
    </location>
</feature>
<evidence type="ECO:0000259" key="2">
    <source>
        <dbReference type="PROSITE" id="PS50181"/>
    </source>
</evidence>
<feature type="compositionally biased region" description="Acidic residues" evidence="1">
    <location>
        <begin position="569"/>
        <end position="587"/>
    </location>
</feature>
<name>A0A9P5TAB0_9AGAM</name>
<dbReference type="SUPFAM" id="SSF52047">
    <property type="entry name" value="RNI-like"/>
    <property type="match status" value="1"/>
</dbReference>
<evidence type="ECO:0000256" key="1">
    <source>
        <dbReference type="SAM" id="MobiDB-lite"/>
    </source>
</evidence>
<dbReference type="PANTHER" id="PTHR38926">
    <property type="entry name" value="F-BOX DOMAIN CONTAINING PROTEIN, EXPRESSED"/>
    <property type="match status" value="1"/>
</dbReference>
<sequence length="606" mass="67755">MHTSLTESCDSGLQQARDDEINSLQESLLALKSRRNALAPVSRLPPEILAAIFSLLPPSAWVTKASNPARICVAHVCRRWRETALNDPRLWSRIDITKLTPAAVAEILARAQTVPLHLEVDVSYWSVARFDPFVRQLEAHISHTRHLSISGHLHPAFDQLISSAPTLEFLSLSHKPRKFAARPGVNPVNLFNCIAPRLTSLKLENCDISWKSPLLKGLRTLKIRGPSREARPGLEDWLDALNEMTQLETLIFHSATPRAGPSILQPERAVTLPSLTGFHISASARDCALVLAHLVLPALSWLHVDADSDSPEWEGGDVQLLILYVARHVYGLQDTEPLRSILISGFRTRAKVLAWTMPDSDIKADVPNTLFRASGPACLAFTVTCRNWDFEVATRVFDALLTHLPMNSVSTLATHNRTRLNRGFWLGHAPRWPLLKRVLLVPTAFLAFRHMLAEDATPADGPRLPLLTNVTLVDVTLTPFKALHLRNMLMKRVEQGVPLEDLDLRTCVAGDRAIQLLREVVVDVQEPLAAGTMPMEKPAFFNWNGGIGYCCNEVEDGYDDERGRYDGPYSDEGEDEDEADANEEEAEYDEFMDYDYGYDYDAVSMF</sequence>
<dbReference type="Pfam" id="PF12937">
    <property type="entry name" value="F-box-like"/>
    <property type="match status" value="1"/>
</dbReference>
<dbReference type="SUPFAM" id="SSF81383">
    <property type="entry name" value="F-box domain"/>
    <property type="match status" value="1"/>
</dbReference>
<dbReference type="EMBL" id="WHVB01000006">
    <property type="protein sequence ID" value="KAF8481689.1"/>
    <property type="molecule type" value="Genomic_DNA"/>
</dbReference>
<dbReference type="InterPro" id="IPR036047">
    <property type="entry name" value="F-box-like_dom_sf"/>
</dbReference>
<dbReference type="Proteomes" id="UP000759537">
    <property type="component" value="Unassembled WGS sequence"/>
</dbReference>